<keyword evidence="2" id="KW-1185">Reference proteome</keyword>
<evidence type="ECO:0000313" key="1">
    <source>
        <dbReference type="EMBL" id="CAG7658386.1"/>
    </source>
</evidence>
<evidence type="ECO:0008006" key="3">
    <source>
        <dbReference type="Google" id="ProtNLM"/>
    </source>
</evidence>
<proteinExistence type="predicted"/>
<dbReference type="RefSeq" id="WP_218103158.1">
    <property type="nucleotide sequence ID" value="NZ_CAJVCE010000042.1"/>
</dbReference>
<sequence>MSTSKYISTSVLAKELKISAKELFQKLLEKGLINRENDNWTLTDLGKEAGGVMKTHPQYGTYITWYEDNKELLLALEDEEEDKLVNTTALSKHFNISKFRMNPILSELGMIQKDVKGWILTKLGESLGGKQFEYVRTGIPYVCWNESILTNKRLLETIQSVQGVSNGEEKEAEIKSSSPVSFRDKFEAKHRTADGHYVRSRAEMLIDNWLYMSEIVHAYERRLPIEEEVYCDFYLPVGKVYIEYWGMENDEKYVERKKVKLDIYNKYGFKLIELEDADIQNLDDILPKKLLKFGIQAY</sequence>
<name>A0ABM8VTY4_9BACL</name>
<protein>
    <recommendedName>
        <fullName evidence="3">Glycerol kinase</fullName>
    </recommendedName>
</protein>
<evidence type="ECO:0000313" key="2">
    <source>
        <dbReference type="Proteomes" id="UP000730618"/>
    </source>
</evidence>
<dbReference type="EMBL" id="CAJVCE010000042">
    <property type="protein sequence ID" value="CAG7658386.1"/>
    <property type="molecule type" value="Genomic_DNA"/>
</dbReference>
<dbReference type="Proteomes" id="UP000730618">
    <property type="component" value="Unassembled WGS sequence"/>
</dbReference>
<organism evidence="1 2">
    <name type="scientific">Paenibacillus allorhizosphaerae</name>
    <dbReference type="NCBI Taxonomy" id="2849866"/>
    <lineage>
        <taxon>Bacteria</taxon>
        <taxon>Bacillati</taxon>
        <taxon>Bacillota</taxon>
        <taxon>Bacilli</taxon>
        <taxon>Bacillales</taxon>
        <taxon>Paenibacillaceae</taxon>
        <taxon>Paenibacillus</taxon>
    </lineage>
</organism>
<accession>A0ABM8VTY4</accession>
<gene>
    <name evidence="1" type="ORF">PAECIP111802_07029</name>
</gene>
<comment type="caution">
    <text evidence="1">The sequence shown here is derived from an EMBL/GenBank/DDBJ whole genome shotgun (WGS) entry which is preliminary data.</text>
</comment>
<reference evidence="1 2" key="1">
    <citation type="submission" date="2021-06" db="EMBL/GenBank/DDBJ databases">
        <authorList>
            <person name="Criscuolo A."/>
        </authorList>
    </citation>
    <scope>NUCLEOTIDE SEQUENCE [LARGE SCALE GENOMIC DNA]</scope>
    <source>
        <strain evidence="2">CIP 111802</strain>
    </source>
</reference>